<dbReference type="AlphaFoldDB" id="A0AAD4XS88"/>
<evidence type="ECO:0000256" key="2">
    <source>
        <dbReference type="ARBA" id="ARBA00022723"/>
    </source>
</evidence>
<keyword evidence="7" id="KW-0472">Membrane</keyword>
<dbReference type="PRINTS" id="PR00463">
    <property type="entry name" value="EP450I"/>
</dbReference>
<dbReference type="PANTHER" id="PTHR24296">
    <property type="entry name" value="CYTOCHROME P450"/>
    <property type="match status" value="1"/>
</dbReference>
<dbReference type="CDD" id="cd11064">
    <property type="entry name" value="CYP86A"/>
    <property type="match status" value="1"/>
</dbReference>
<dbReference type="GO" id="GO:0033075">
    <property type="term" value="P:isoquinoline alkaloid biosynthetic process"/>
    <property type="evidence" value="ECO:0007669"/>
    <property type="project" value="UniProtKB-ARBA"/>
</dbReference>
<dbReference type="GO" id="GO:0020037">
    <property type="term" value="F:heme binding"/>
    <property type="evidence" value="ECO:0007669"/>
    <property type="project" value="InterPro"/>
</dbReference>
<accession>A0AAD4XS88</accession>
<dbReference type="Pfam" id="PF00067">
    <property type="entry name" value="p450"/>
    <property type="match status" value="1"/>
</dbReference>
<dbReference type="Proteomes" id="UP001202328">
    <property type="component" value="Unassembled WGS sequence"/>
</dbReference>
<evidence type="ECO:0000256" key="6">
    <source>
        <dbReference type="RuleBase" id="RU000461"/>
    </source>
</evidence>
<protein>
    <recommendedName>
        <fullName evidence="10">Cytochrome P450</fullName>
    </recommendedName>
</protein>
<dbReference type="GO" id="GO:0004497">
    <property type="term" value="F:monooxygenase activity"/>
    <property type="evidence" value="ECO:0007669"/>
    <property type="project" value="UniProtKB-KW"/>
</dbReference>
<keyword evidence="6" id="KW-0503">Monooxygenase</keyword>
<evidence type="ECO:0000256" key="4">
    <source>
        <dbReference type="ARBA" id="ARBA00023004"/>
    </source>
</evidence>
<dbReference type="GO" id="GO:0005506">
    <property type="term" value="F:iron ion binding"/>
    <property type="evidence" value="ECO:0007669"/>
    <property type="project" value="InterPro"/>
</dbReference>
<comment type="similarity">
    <text evidence="1 6">Belongs to the cytochrome P450 family.</text>
</comment>
<evidence type="ECO:0000256" key="7">
    <source>
        <dbReference type="SAM" id="Phobius"/>
    </source>
</evidence>
<proteinExistence type="inferred from homology"/>
<dbReference type="EMBL" id="JAJJMB010003142">
    <property type="protein sequence ID" value="KAI3949385.1"/>
    <property type="molecule type" value="Genomic_DNA"/>
</dbReference>
<dbReference type="InterPro" id="IPR001128">
    <property type="entry name" value="Cyt_P450"/>
</dbReference>
<evidence type="ECO:0000256" key="5">
    <source>
        <dbReference type="PIRSR" id="PIRSR602401-1"/>
    </source>
</evidence>
<evidence type="ECO:0000313" key="8">
    <source>
        <dbReference type="EMBL" id="KAI3949385.1"/>
    </source>
</evidence>
<reference evidence="8" key="1">
    <citation type="submission" date="2022-04" db="EMBL/GenBank/DDBJ databases">
        <title>A functionally conserved STORR gene fusion in Papaver species that diverged 16.8 million years ago.</title>
        <authorList>
            <person name="Catania T."/>
        </authorList>
    </citation>
    <scope>NUCLEOTIDE SEQUENCE</scope>
    <source>
        <strain evidence="8">S-188037</strain>
    </source>
</reference>
<feature type="binding site" description="axial binding residue" evidence="5">
    <location>
        <position position="478"/>
    </location>
    <ligand>
        <name>heme</name>
        <dbReference type="ChEBI" id="CHEBI:30413"/>
    </ligand>
    <ligandPart>
        <name>Fe</name>
        <dbReference type="ChEBI" id="CHEBI:18248"/>
    </ligandPart>
</feature>
<comment type="caution">
    <text evidence="8">The sequence shown here is derived from an EMBL/GenBank/DDBJ whole genome shotgun (WGS) entry which is preliminary data.</text>
</comment>
<keyword evidence="7" id="KW-0812">Transmembrane</keyword>
<keyword evidence="2 5" id="KW-0479">Metal-binding</keyword>
<dbReference type="SUPFAM" id="SSF48264">
    <property type="entry name" value="Cytochrome P450"/>
    <property type="match status" value="1"/>
</dbReference>
<evidence type="ECO:0000256" key="1">
    <source>
        <dbReference type="ARBA" id="ARBA00010617"/>
    </source>
</evidence>
<name>A0AAD4XS88_9MAGN</name>
<keyword evidence="4 5" id="KW-0408">Iron</keyword>
<keyword evidence="9" id="KW-1185">Reference proteome</keyword>
<organism evidence="8 9">
    <name type="scientific">Papaver atlanticum</name>
    <dbReference type="NCBI Taxonomy" id="357466"/>
    <lineage>
        <taxon>Eukaryota</taxon>
        <taxon>Viridiplantae</taxon>
        <taxon>Streptophyta</taxon>
        <taxon>Embryophyta</taxon>
        <taxon>Tracheophyta</taxon>
        <taxon>Spermatophyta</taxon>
        <taxon>Magnoliopsida</taxon>
        <taxon>Ranunculales</taxon>
        <taxon>Papaveraceae</taxon>
        <taxon>Papaveroideae</taxon>
        <taxon>Papaver</taxon>
    </lineage>
</organism>
<dbReference type="GO" id="GO:0016705">
    <property type="term" value="F:oxidoreductase activity, acting on paired donors, with incorporation or reduction of molecular oxygen"/>
    <property type="evidence" value="ECO:0007669"/>
    <property type="project" value="InterPro"/>
</dbReference>
<dbReference type="GO" id="GO:0006629">
    <property type="term" value="P:lipid metabolic process"/>
    <property type="evidence" value="ECO:0007669"/>
    <property type="project" value="UniProtKB-ARBA"/>
</dbReference>
<dbReference type="PROSITE" id="PS00086">
    <property type="entry name" value="CYTOCHROME_P450"/>
    <property type="match status" value="1"/>
</dbReference>
<dbReference type="PRINTS" id="PR00385">
    <property type="entry name" value="P450"/>
</dbReference>
<sequence>MRHFFPVFVFDHSNDLRCTRLCFALLLLSFLYLGCQFVIKKQKKLIRIRWPLLDILPSLLYNIHEVHEWTVKFSNLVSGTVVVRGAIFGSSKLLYTCDPRNMEHMAKTKFYNYQKGSDFFETFDLIGNGIFNVEFDQWRAQRKMAHTRFTSKTFRSTVASVTRTIVQDALLPLLSHVAKHEQVVDLEDVMLRFSYDSIFRLVFGGKSNTLSIEFPENELAKAIDNGTEAIFFRNIMPSQWWKLLRWLKLGKEKKSIEAGKTIDKYLYQYISSKKDELNQGVEANDLLASYIMTSNKNPSISKFLPSFDDKFLRDTTLTFLFAGRDTTGTSLTWFFWLVSKSPRVEEKILEELKEVLALKYTNGDMGFDEEKSSLKVFNPEELKGLVYLHAALCESMRLYPPLPINRRIAVNDDVLPNGTFVKQGTKILMSYYAMARMKWVWGEDCHEFKPERWIDENGKLSPEPLTKFFSFNGGPRNCIGQEMAFTQMKSVVASVLCNFEIKLLEGHVVQPKPSLILHTKHGLKVRVKERVLLL</sequence>
<dbReference type="InterPro" id="IPR036396">
    <property type="entry name" value="Cyt_P450_sf"/>
</dbReference>
<dbReference type="InterPro" id="IPR002401">
    <property type="entry name" value="Cyt_P450_E_grp-I"/>
</dbReference>
<keyword evidence="3 6" id="KW-0560">Oxidoreductase</keyword>
<keyword evidence="7" id="KW-1133">Transmembrane helix</keyword>
<gene>
    <name evidence="8" type="ORF">MKW98_023322</name>
</gene>
<evidence type="ECO:0000313" key="9">
    <source>
        <dbReference type="Proteomes" id="UP001202328"/>
    </source>
</evidence>
<evidence type="ECO:0008006" key="10">
    <source>
        <dbReference type="Google" id="ProtNLM"/>
    </source>
</evidence>
<comment type="cofactor">
    <cofactor evidence="5">
        <name>heme</name>
        <dbReference type="ChEBI" id="CHEBI:30413"/>
    </cofactor>
</comment>
<dbReference type="InterPro" id="IPR017972">
    <property type="entry name" value="Cyt_P450_CS"/>
</dbReference>
<keyword evidence="5 6" id="KW-0349">Heme</keyword>
<feature type="transmembrane region" description="Helical" evidence="7">
    <location>
        <begin position="21"/>
        <end position="39"/>
    </location>
</feature>
<evidence type="ECO:0000256" key="3">
    <source>
        <dbReference type="ARBA" id="ARBA00023002"/>
    </source>
</evidence>
<dbReference type="Gene3D" id="1.10.630.10">
    <property type="entry name" value="Cytochrome P450"/>
    <property type="match status" value="1"/>
</dbReference>